<dbReference type="KEGG" id="cqu:CpipJ_CPIJ016303"/>
<evidence type="ECO:0000313" key="3">
    <source>
        <dbReference type="Proteomes" id="UP000002320"/>
    </source>
</evidence>
<dbReference type="HOGENOM" id="CLU_2592125_0_0_1"/>
<dbReference type="InParanoid" id="B0X9S0"/>
<keyword evidence="3" id="KW-1185">Reference proteome</keyword>
<dbReference type="AlphaFoldDB" id="B0X9S0"/>
<accession>B0X9S0</accession>
<organism>
    <name type="scientific">Culex quinquefasciatus</name>
    <name type="common">Southern house mosquito</name>
    <name type="synonym">Culex pungens</name>
    <dbReference type="NCBI Taxonomy" id="7176"/>
    <lineage>
        <taxon>Eukaryota</taxon>
        <taxon>Metazoa</taxon>
        <taxon>Ecdysozoa</taxon>
        <taxon>Arthropoda</taxon>
        <taxon>Hexapoda</taxon>
        <taxon>Insecta</taxon>
        <taxon>Pterygota</taxon>
        <taxon>Neoptera</taxon>
        <taxon>Endopterygota</taxon>
        <taxon>Diptera</taxon>
        <taxon>Nematocera</taxon>
        <taxon>Culicoidea</taxon>
        <taxon>Culicidae</taxon>
        <taxon>Culicinae</taxon>
        <taxon>Culicini</taxon>
        <taxon>Culex</taxon>
        <taxon>Culex</taxon>
    </lineage>
</organism>
<name>B0X9S0_CULQU</name>
<dbReference type="VEuPathDB" id="VectorBase:CPIJ016303"/>
<proteinExistence type="predicted"/>
<evidence type="ECO:0000313" key="1">
    <source>
        <dbReference type="EMBL" id="EDS43272.1"/>
    </source>
</evidence>
<reference evidence="2" key="2">
    <citation type="submission" date="2021-02" db="UniProtKB">
        <authorList>
            <consortium name="EnsemblMetazoa"/>
        </authorList>
    </citation>
    <scope>IDENTIFICATION</scope>
    <source>
        <strain evidence="2">JHB</strain>
    </source>
</reference>
<dbReference type="EnsemblMetazoa" id="CPIJ016303-RA">
    <property type="protein sequence ID" value="CPIJ016303-PA"/>
    <property type="gene ID" value="CPIJ016303"/>
</dbReference>
<dbReference type="EMBL" id="DS232547">
    <property type="protein sequence ID" value="EDS43272.1"/>
    <property type="molecule type" value="Genomic_DNA"/>
</dbReference>
<gene>
    <name evidence="2" type="primary">6049676</name>
    <name evidence="1" type="ORF">CpipJ_CPIJ016303</name>
</gene>
<dbReference type="Proteomes" id="UP000002320">
    <property type="component" value="Unassembled WGS sequence"/>
</dbReference>
<reference evidence="1" key="1">
    <citation type="submission" date="2007-03" db="EMBL/GenBank/DDBJ databases">
        <title>Annotation of Culex pipiens quinquefasciatus.</title>
        <authorList>
            <consortium name="The Broad Institute Genome Sequencing Platform"/>
            <person name="Atkinson P.W."/>
            <person name="Hemingway J."/>
            <person name="Christensen B.M."/>
            <person name="Higgs S."/>
            <person name="Kodira C."/>
            <person name="Hannick L."/>
            <person name="Megy K."/>
            <person name="O'Leary S."/>
            <person name="Pearson M."/>
            <person name="Haas B.J."/>
            <person name="Mauceli E."/>
            <person name="Wortman J.R."/>
            <person name="Lee N.H."/>
            <person name="Guigo R."/>
            <person name="Stanke M."/>
            <person name="Alvarado L."/>
            <person name="Amedeo P."/>
            <person name="Antoine C.H."/>
            <person name="Arensburger P."/>
            <person name="Bidwell S.L."/>
            <person name="Crawford M."/>
            <person name="Camaro F."/>
            <person name="Devon K."/>
            <person name="Engels R."/>
            <person name="Hammond M."/>
            <person name="Howarth C."/>
            <person name="Koehrsen M."/>
            <person name="Lawson D."/>
            <person name="Montgomery P."/>
            <person name="Nene V."/>
            <person name="Nusbaum C."/>
            <person name="Puiu D."/>
            <person name="Romero-Severson J."/>
            <person name="Severson D.W."/>
            <person name="Shumway M."/>
            <person name="Sisk P."/>
            <person name="Stolte C."/>
            <person name="Zeng Q."/>
            <person name="Eisenstadt E."/>
            <person name="Fraser-Liggett C."/>
            <person name="Strausberg R."/>
            <person name="Galagan J."/>
            <person name="Birren B."/>
            <person name="Collins F.H."/>
        </authorList>
    </citation>
    <scope>NUCLEOTIDE SEQUENCE [LARGE SCALE GENOMIC DNA]</scope>
    <source>
        <strain evidence="1">JHB</strain>
    </source>
</reference>
<protein>
    <submittedName>
        <fullName evidence="1 2">Uncharacterized protein</fullName>
    </submittedName>
</protein>
<sequence>MPYGWWFPRLMFSIPSLRSRRNHPGLRVDPIVSSEDRGRLFGELPFPESGEDRDCFFFNFLPPTLPGDILPLLLADPAAG</sequence>
<evidence type="ECO:0000313" key="2">
    <source>
        <dbReference type="EnsemblMetazoa" id="CPIJ016303-PA"/>
    </source>
</evidence>